<dbReference type="NCBIfam" id="NF010052">
    <property type="entry name" value="PRK13529.1"/>
    <property type="match status" value="1"/>
</dbReference>
<feature type="binding site" evidence="6">
    <location>
        <position position="138"/>
    </location>
    <ligand>
        <name>(S)-malate</name>
        <dbReference type="ChEBI" id="CHEBI:15589"/>
    </ligand>
</feature>
<feature type="binding site" evidence="6">
    <location>
        <position position="443"/>
    </location>
    <ligand>
        <name>(S)-malate</name>
        <dbReference type="ChEBI" id="CHEBI:15589"/>
    </ligand>
</feature>
<evidence type="ECO:0000313" key="11">
    <source>
        <dbReference type="EMBL" id="OMJ20871.1"/>
    </source>
</evidence>
<gene>
    <name evidence="11" type="ORF">AYI69_g6056</name>
</gene>
<dbReference type="GO" id="GO:0004471">
    <property type="term" value="F:malate dehydrogenase (decarboxylating) (NAD+) activity"/>
    <property type="evidence" value="ECO:0007669"/>
    <property type="project" value="TreeGrafter"/>
</dbReference>
<evidence type="ECO:0000256" key="6">
    <source>
        <dbReference type="PIRSR" id="PIRSR000106-2"/>
    </source>
</evidence>
<dbReference type="SMART" id="SM01274">
    <property type="entry name" value="malic"/>
    <property type="match status" value="1"/>
</dbReference>
<sequence length="573" mass="63110">MFASNSNNQSKSSGLAPAIVDTLQQLEDKAYKLFAAKSSPVDKYMFLSFIRSTNVDLFFRLVLKHLTEIAPIIYTPTIGEVCQNFSNLYSFLAPPGNVNGLYIPIDQVDNVDEIINNYIHSSPNAQIPEISVITDGSRILGLGDLGLNGMGIPIGKLQLYVAGAGLNPHKTLPIVLDFGTNNETYLNDPNYLGLKRRRPNETEFYSCIDKVLKGLNRNFPKMFIQFEDFSTDNAFGILEKYRNKYLCFNDDIQGTGSVIMSGFINAIRLSGTSPLDHKILFCGAGSAAVGVANCLVEYFVFDCGISYDQARSMFYLVDTKGLITSNRGDNLAKHKVPYARKDNGNLQFKTLEESIEYVKPTAIIGLSTVHGQFSSQIISRLTEINSPNRPIIFPLSNPETKAECTFKDAMIHSNNSVIFASGTAFPKYTIPGTSITRTPGQGNNMYVFPAIGLGSVLANPKHVTNSMIYSISKALANSLNTAEKESENLYPELDRLREVSAELTSAFIHQSVAEGLAKDEFWINLASNSPVNGPTPTKENPTGNFSQSVLLAVKERMWSPSELLKVKEIKSNM</sequence>
<dbReference type="InterPro" id="IPR036291">
    <property type="entry name" value="NAD(P)-bd_dom_sf"/>
</dbReference>
<dbReference type="SUPFAM" id="SSF51735">
    <property type="entry name" value="NAD(P)-binding Rossmann-fold domains"/>
    <property type="match status" value="1"/>
</dbReference>
<feature type="domain" description="Malic enzyme NAD-binding" evidence="9">
    <location>
        <begin position="252"/>
        <end position="512"/>
    </location>
</feature>
<reference evidence="12" key="1">
    <citation type="submission" date="2017-01" db="EMBL/GenBank/DDBJ databases">
        <authorList>
            <person name="Wang Y."/>
            <person name="White M."/>
            <person name="Kvist S."/>
            <person name="Moncalvo J.-M."/>
        </authorList>
    </citation>
    <scope>NUCLEOTIDE SEQUENCE [LARGE SCALE GENOMIC DNA]</scope>
    <source>
        <strain evidence="12">ID-206-W2</strain>
    </source>
</reference>
<dbReference type="Pfam" id="PF00390">
    <property type="entry name" value="malic"/>
    <property type="match status" value="1"/>
</dbReference>
<evidence type="ECO:0000256" key="3">
    <source>
        <dbReference type="ARBA" id="ARBA00022723"/>
    </source>
</evidence>
<dbReference type="Gene3D" id="3.40.50.720">
    <property type="entry name" value="NAD(P)-binding Rossmann-like Domain"/>
    <property type="match status" value="1"/>
</dbReference>
<dbReference type="PRINTS" id="PR00072">
    <property type="entry name" value="MALOXRDTASE"/>
</dbReference>
<evidence type="ECO:0000256" key="1">
    <source>
        <dbReference type="ARBA" id="ARBA00001936"/>
    </source>
</evidence>
<evidence type="ECO:0000313" key="12">
    <source>
        <dbReference type="Proteomes" id="UP000187429"/>
    </source>
</evidence>
<feature type="active site" description="Proton donor" evidence="5">
    <location>
        <position position="74"/>
    </location>
</feature>
<comment type="cofactor">
    <cofactor evidence="7">
        <name>Mg(2+)</name>
        <dbReference type="ChEBI" id="CHEBI:18420"/>
    </cofactor>
    <cofactor evidence="7">
        <name>Mn(2+)</name>
        <dbReference type="ChEBI" id="CHEBI:29035"/>
    </cofactor>
    <text evidence="7">Divalent metal cations. Prefers magnesium or manganese.</text>
</comment>
<dbReference type="InterPro" id="IPR012302">
    <property type="entry name" value="Malic_NAD-bd"/>
</dbReference>
<evidence type="ECO:0000259" key="9">
    <source>
        <dbReference type="SMART" id="SM00919"/>
    </source>
</evidence>
<feature type="binding site" evidence="7">
    <location>
        <position position="228"/>
    </location>
    <ligand>
        <name>a divalent metal cation</name>
        <dbReference type="ChEBI" id="CHEBI:60240"/>
    </ligand>
</feature>
<dbReference type="InterPro" id="IPR012301">
    <property type="entry name" value="Malic_N_dom"/>
</dbReference>
<evidence type="ECO:0000259" key="10">
    <source>
        <dbReference type="SMART" id="SM01274"/>
    </source>
</evidence>
<keyword evidence="3 7" id="KW-0479">Metal-binding</keyword>
<feature type="binding site" evidence="7">
    <location>
        <position position="251"/>
    </location>
    <ligand>
        <name>a divalent metal cation</name>
        <dbReference type="ChEBI" id="CHEBI:60240"/>
    </ligand>
</feature>
<evidence type="ECO:0000256" key="4">
    <source>
        <dbReference type="ARBA" id="ARBA00023002"/>
    </source>
</evidence>
<dbReference type="Gene3D" id="3.40.50.10380">
    <property type="entry name" value="Malic enzyme, N-terminal domain"/>
    <property type="match status" value="1"/>
</dbReference>
<evidence type="ECO:0000256" key="5">
    <source>
        <dbReference type="PIRSR" id="PIRSR000106-1"/>
    </source>
</evidence>
<comment type="caution">
    <text evidence="11">The sequence shown here is derived from an EMBL/GenBank/DDBJ whole genome shotgun (WGS) entry which is preliminary data.</text>
</comment>
<dbReference type="PROSITE" id="PS00331">
    <property type="entry name" value="MALIC_ENZYMES"/>
    <property type="match status" value="1"/>
</dbReference>
<name>A0A1R1Y1N8_9FUNG</name>
<evidence type="ECO:0000256" key="2">
    <source>
        <dbReference type="ARBA" id="ARBA00008785"/>
    </source>
</evidence>
<dbReference type="PANTHER" id="PTHR23406">
    <property type="entry name" value="MALIC ENZYME-RELATED"/>
    <property type="match status" value="1"/>
</dbReference>
<feature type="domain" description="Malic enzyme N-terminal" evidence="10">
    <location>
        <begin position="51"/>
        <end position="242"/>
    </location>
</feature>
<organism evidence="11 12">
    <name type="scientific">Smittium culicis</name>
    <dbReference type="NCBI Taxonomy" id="133412"/>
    <lineage>
        <taxon>Eukaryota</taxon>
        <taxon>Fungi</taxon>
        <taxon>Fungi incertae sedis</taxon>
        <taxon>Zoopagomycota</taxon>
        <taxon>Kickxellomycotina</taxon>
        <taxon>Harpellomycetes</taxon>
        <taxon>Harpellales</taxon>
        <taxon>Legeriomycetaceae</taxon>
        <taxon>Smittium</taxon>
    </lineage>
</organism>
<proteinExistence type="inferred from homology"/>
<feature type="active site" description="Proton acceptor" evidence="5">
    <location>
        <position position="156"/>
    </location>
</feature>
<dbReference type="PIRSF" id="PIRSF000106">
    <property type="entry name" value="ME"/>
    <property type="match status" value="1"/>
</dbReference>
<evidence type="ECO:0000256" key="8">
    <source>
        <dbReference type="RuleBase" id="RU003426"/>
    </source>
</evidence>
<dbReference type="GO" id="GO:0046872">
    <property type="term" value="F:metal ion binding"/>
    <property type="evidence" value="ECO:0007669"/>
    <property type="project" value="UniProtKB-KW"/>
</dbReference>
<dbReference type="OrthoDB" id="5365701at2759"/>
<dbReference type="GO" id="GO:0051287">
    <property type="term" value="F:NAD binding"/>
    <property type="evidence" value="ECO:0007669"/>
    <property type="project" value="InterPro"/>
</dbReference>
<dbReference type="GO" id="GO:0005739">
    <property type="term" value="C:mitochondrion"/>
    <property type="evidence" value="ECO:0007669"/>
    <property type="project" value="TreeGrafter"/>
</dbReference>
<keyword evidence="4 8" id="KW-0560">Oxidoreductase</keyword>
<accession>A0A1R1Y1N8</accession>
<keyword evidence="12" id="KW-1185">Reference proteome</keyword>
<evidence type="ECO:0000256" key="7">
    <source>
        <dbReference type="PIRSR" id="PIRSR000106-3"/>
    </source>
</evidence>
<comment type="cofactor">
    <cofactor evidence="1">
        <name>Mn(2+)</name>
        <dbReference type="ChEBI" id="CHEBI:29035"/>
    </cofactor>
</comment>
<dbReference type="SUPFAM" id="SSF53223">
    <property type="entry name" value="Aminoacid dehydrogenase-like, N-terminal domain"/>
    <property type="match status" value="1"/>
</dbReference>
<dbReference type="InterPro" id="IPR001891">
    <property type="entry name" value="Malic_OxRdtase"/>
</dbReference>
<comment type="similarity">
    <text evidence="2 8">Belongs to the malic enzymes family.</text>
</comment>
<dbReference type="InterPro" id="IPR015884">
    <property type="entry name" value="Malic_enzyme_CS"/>
</dbReference>
<dbReference type="AlphaFoldDB" id="A0A1R1Y1N8"/>
<dbReference type="EMBL" id="LSSM01002652">
    <property type="protein sequence ID" value="OMJ20871.1"/>
    <property type="molecule type" value="Genomic_DNA"/>
</dbReference>
<feature type="binding site" evidence="7">
    <location>
        <position position="227"/>
    </location>
    <ligand>
        <name>a divalent metal cation</name>
        <dbReference type="ChEBI" id="CHEBI:60240"/>
    </ligand>
</feature>
<dbReference type="GO" id="GO:0006108">
    <property type="term" value="P:malate metabolic process"/>
    <property type="evidence" value="ECO:0007669"/>
    <property type="project" value="TreeGrafter"/>
</dbReference>
<dbReference type="InterPro" id="IPR037062">
    <property type="entry name" value="Malic_N_dom_sf"/>
</dbReference>
<dbReference type="SMART" id="SM00919">
    <property type="entry name" value="Malic_M"/>
    <property type="match status" value="1"/>
</dbReference>
<dbReference type="PANTHER" id="PTHR23406:SF32">
    <property type="entry name" value="NADP-DEPENDENT MALIC ENZYME"/>
    <property type="match status" value="1"/>
</dbReference>
<dbReference type="Pfam" id="PF03949">
    <property type="entry name" value="Malic_M"/>
    <property type="match status" value="1"/>
</dbReference>
<protein>
    <recommendedName>
        <fullName evidence="8">Malic enzyme</fullName>
    </recommendedName>
</protein>
<dbReference type="InterPro" id="IPR046346">
    <property type="entry name" value="Aminoacid_DH-like_N_sf"/>
</dbReference>
<dbReference type="Proteomes" id="UP000187429">
    <property type="component" value="Unassembled WGS sequence"/>
</dbReference>
<feature type="binding site" evidence="6">
    <location>
        <position position="397"/>
    </location>
    <ligand>
        <name>(S)-malate</name>
        <dbReference type="ChEBI" id="CHEBI:15589"/>
    </ligand>
</feature>